<reference evidence="2 3" key="1">
    <citation type="submission" date="2024-01" db="EMBL/GenBank/DDBJ databases">
        <title>New evidence supports the origin of RcGTA from prophage.</title>
        <authorList>
            <person name="Xu Y."/>
            <person name="Liu B."/>
            <person name="Chen F."/>
        </authorList>
    </citation>
    <scope>NUCLEOTIDE SEQUENCE [LARGE SCALE GENOMIC DNA]</scope>
    <source>
        <strain evidence="2 3">CBW1107-2</strain>
    </source>
</reference>
<organism evidence="2 3">
    <name type="scientific">Neoaquamicrobium sediminum</name>
    <dbReference type="NCBI Taxonomy" id="1849104"/>
    <lineage>
        <taxon>Bacteria</taxon>
        <taxon>Pseudomonadati</taxon>
        <taxon>Pseudomonadota</taxon>
        <taxon>Alphaproteobacteria</taxon>
        <taxon>Hyphomicrobiales</taxon>
        <taxon>Phyllobacteriaceae</taxon>
        <taxon>Neoaquamicrobium</taxon>
    </lineage>
</organism>
<evidence type="ECO:0000256" key="1">
    <source>
        <dbReference type="SAM" id="Phobius"/>
    </source>
</evidence>
<proteinExistence type="predicted"/>
<protein>
    <submittedName>
        <fullName evidence="2">Uncharacterized protein</fullName>
    </submittedName>
</protein>
<keyword evidence="1" id="KW-1133">Transmembrane helix</keyword>
<accession>A0ABV3X2I1</accession>
<evidence type="ECO:0000313" key="3">
    <source>
        <dbReference type="Proteomes" id="UP001559025"/>
    </source>
</evidence>
<evidence type="ECO:0000313" key="2">
    <source>
        <dbReference type="EMBL" id="MEX4010469.1"/>
    </source>
</evidence>
<feature type="transmembrane region" description="Helical" evidence="1">
    <location>
        <begin position="98"/>
        <end position="119"/>
    </location>
</feature>
<keyword evidence="3" id="KW-1185">Reference proteome</keyword>
<comment type="caution">
    <text evidence="2">The sequence shown here is derived from an EMBL/GenBank/DDBJ whole genome shotgun (WGS) entry which is preliminary data.</text>
</comment>
<keyword evidence="1" id="KW-0812">Transmembrane</keyword>
<dbReference type="RefSeq" id="WP_368805153.1">
    <property type="nucleotide sequence ID" value="NZ_JAZHFV010000013.1"/>
</dbReference>
<gene>
    <name evidence="2" type="ORF">V1479_24480</name>
</gene>
<sequence length="120" mass="12659">MTGIPKPKDGHFGFQGSEEALQAEYDALIARHVAAGWNEAALALAIERLAQEHIATLAGDEVAEVLAAAQSDAQFYRLGVADEDEPAWGRKSPAAYRALAIFAATAPLLIGAFVAIWLAA</sequence>
<dbReference type="EMBL" id="JAZHFV010000013">
    <property type="protein sequence ID" value="MEX4010469.1"/>
    <property type="molecule type" value="Genomic_DNA"/>
</dbReference>
<keyword evidence="1" id="KW-0472">Membrane</keyword>
<dbReference type="Proteomes" id="UP001559025">
    <property type="component" value="Unassembled WGS sequence"/>
</dbReference>
<name>A0ABV3X2I1_9HYPH</name>